<name>A0ABU4DA41_9ACTN</name>
<reference evidence="5 6" key="1">
    <citation type="submission" date="2023-10" db="EMBL/GenBank/DDBJ databases">
        <title>Development of a sustainable strategy for remediation of hydrocarbon-contaminated territories based on the waste exchange concept.</title>
        <authorList>
            <person name="Krivoruchko A."/>
        </authorList>
    </citation>
    <scope>NUCLEOTIDE SEQUENCE [LARGE SCALE GENOMIC DNA]</scope>
    <source>
        <strain evidence="5 6">IEGM 1266</strain>
    </source>
</reference>
<dbReference type="GeneID" id="77172998"/>
<dbReference type="InterPro" id="IPR000792">
    <property type="entry name" value="Tscrpt_reg_LuxR_C"/>
</dbReference>
<dbReference type="SMART" id="SM00421">
    <property type="entry name" value="HTH_LUXR"/>
    <property type="match status" value="1"/>
</dbReference>
<dbReference type="CDD" id="cd06170">
    <property type="entry name" value="LuxR_C_like"/>
    <property type="match status" value="1"/>
</dbReference>
<dbReference type="PRINTS" id="PR00038">
    <property type="entry name" value="HTHLUXR"/>
</dbReference>
<evidence type="ECO:0000259" key="4">
    <source>
        <dbReference type="PROSITE" id="PS50043"/>
    </source>
</evidence>
<dbReference type="Pfam" id="PF00196">
    <property type="entry name" value="GerE"/>
    <property type="match status" value="1"/>
</dbReference>
<evidence type="ECO:0000313" key="6">
    <source>
        <dbReference type="Proteomes" id="UP001185779"/>
    </source>
</evidence>
<dbReference type="PROSITE" id="PS50043">
    <property type="entry name" value="HTH_LUXR_2"/>
    <property type="match status" value="1"/>
</dbReference>
<dbReference type="SUPFAM" id="SSF46894">
    <property type="entry name" value="C-terminal effector domain of the bipartite response regulators"/>
    <property type="match status" value="1"/>
</dbReference>
<comment type="caution">
    <text evidence="5">The sequence shown here is derived from an EMBL/GenBank/DDBJ whole genome shotgun (WGS) entry which is preliminary data.</text>
</comment>
<feature type="domain" description="HTH luxR-type" evidence="4">
    <location>
        <begin position="295"/>
        <end position="358"/>
    </location>
</feature>
<dbReference type="EMBL" id="JAWLKI010000001">
    <property type="protein sequence ID" value="MDV6306154.1"/>
    <property type="molecule type" value="Genomic_DNA"/>
</dbReference>
<sequence>MGVDLLSRVERSCARNAGVKSLRLAVLADLGAAVAFDGHVWLLTDPATSVGTSPLATLPGFPMTRLPDLIRARYLTTSTRWTCLTGSRVPATSWCRARDREAASSSPWREILAEFGVCDVATLAFADRFGCWGWLDLWRFEPRPQFSAEDIDRMSQITPLVTAALRSRQAGYFTDPVRTAASTGPAVVVLDQGLRLRGQTAGAGSRLYQLNPPDAGPDGRIPDVPAIPAAAYNVAAQLIAREQDVAAAPPRARVFLEQYGWLTLEADRISGAGPPAGREIAVTIEPSGFTDRLDLFARVNGLSGREREVLGHLCAGMDNRSIAAAVSVSEHTVHDHVKSVLAKSGCGNRTILLARVAG</sequence>
<organism evidence="5 6">
    <name type="scientific">Gordonia amicalis</name>
    <dbReference type="NCBI Taxonomy" id="89053"/>
    <lineage>
        <taxon>Bacteria</taxon>
        <taxon>Bacillati</taxon>
        <taxon>Actinomycetota</taxon>
        <taxon>Actinomycetes</taxon>
        <taxon>Mycobacteriales</taxon>
        <taxon>Gordoniaceae</taxon>
        <taxon>Gordonia</taxon>
    </lineage>
</organism>
<protein>
    <submittedName>
        <fullName evidence="5">Helix-turn-helix transcriptional regulator</fullName>
    </submittedName>
</protein>
<evidence type="ECO:0000313" key="5">
    <source>
        <dbReference type="EMBL" id="MDV6306154.1"/>
    </source>
</evidence>
<dbReference type="PANTHER" id="PTHR44688">
    <property type="entry name" value="DNA-BINDING TRANSCRIPTIONAL ACTIVATOR DEVR_DOSR"/>
    <property type="match status" value="1"/>
</dbReference>
<dbReference type="InterPro" id="IPR016032">
    <property type="entry name" value="Sig_transdc_resp-reg_C-effctor"/>
</dbReference>
<dbReference type="Proteomes" id="UP001185779">
    <property type="component" value="Unassembled WGS sequence"/>
</dbReference>
<accession>A0ABU4DA41</accession>
<keyword evidence="6" id="KW-1185">Reference proteome</keyword>
<proteinExistence type="predicted"/>
<dbReference type="PROSITE" id="PS00622">
    <property type="entry name" value="HTH_LUXR_1"/>
    <property type="match status" value="1"/>
</dbReference>
<dbReference type="InterPro" id="IPR036388">
    <property type="entry name" value="WH-like_DNA-bd_sf"/>
</dbReference>
<evidence type="ECO:0000256" key="2">
    <source>
        <dbReference type="ARBA" id="ARBA00023125"/>
    </source>
</evidence>
<evidence type="ECO:0000256" key="3">
    <source>
        <dbReference type="ARBA" id="ARBA00023163"/>
    </source>
</evidence>
<gene>
    <name evidence="5" type="ORF">R3P94_02145</name>
</gene>
<keyword evidence="3" id="KW-0804">Transcription</keyword>
<keyword evidence="2" id="KW-0238">DNA-binding</keyword>
<evidence type="ECO:0000256" key="1">
    <source>
        <dbReference type="ARBA" id="ARBA00023015"/>
    </source>
</evidence>
<dbReference type="Gene3D" id="1.10.10.10">
    <property type="entry name" value="Winged helix-like DNA-binding domain superfamily/Winged helix DNA-binding domain"/>
    <property type="match status" value="1"/>
</dbReference>
<keyword evidence="1" id="KW-0805">Transcription regulation</keyword>
<dbReference type="PANTHER" id="PTHR44688:SF16">
    <property type="entry name" value="DNA-BINDING TRANSCRIPTIONAL ACTIVATOR DEVR_DOSR"/>
    <property type="match status" value="1"/>
</dbReference>
<dbReference type="RefSeq" id="WP_096273964.1">
    <property type="nucleotide sequence ID" value="NZ_CP091855.1"/>
</dbReference>